<keyword evidence="2" id="KW-0677">Repeat</keyword>
<dbReference type="CDD" id="cd04590">
    <property type="entry name" value="CBS_pair_CorC_HlyC_assoc"/>
    <property type="match status" value="1"/>
</dbReference>
<evidence type="ECO:0000256" key="3">
    <source>
        <dbReference type="ARBA" id="ARBA00023122"/>
    </source>
</evidence>
<protein>
    <submittedName>
        <fullName evidence="6">Hemolysin family protein</fullName>
    </submittedName>
</protein>
<dbReference type="SMART" id="SM01091">
    <property type="entry name" value="CorC_HlyC"/>
    <property type="match status" value="1"/>
</dbReference>
<feature type="domain" description="CBS" evidence="5">
    <location>
        <begin position="138"/>
        <end position="198"/>
    </location>
</feature>
<proteinExistence type="inferred from homology"/>
<dbReference type="Pfam" id="PF00571">
    <property type="entry name" value="CBS"/>
    <property type="match status" value="2"/>
</dbReference>
<name>A0A975U443_9PROT</name>
<dbReference type="RefSeq" id="WP_218287167.1">
    <property type="nucleotide sequence ID" value="NZ_CP076448.1"/>
</dbReference>
<dbReference type="SMART" id="SM00116">
    <property type="entry name" value="CBS"/>
    <property type="match status" value="2"/>
</dbReference>
<comment type="similarity">
    <text evidence="1">Belongs to the UPF0053 family. Hemolysin C subfamily.</text>
</comment>
<dbReference type="PANTHER" id="PTHR22777">
    <property type="entry name" value="HEMOLYSIN-RELATED"/>
    <property type="match status" value="1"/>
</dbReference>
<dbReference type="InterPro" id="IPR000644">
    <property type="entry name" value="CBS_dom"/>
</dbReference>
<gene>
    <name evidence="6" type="ORF">KO353_08015</name>
</gene>
<evidence type="ECO:0000313" key="7">
    <source>
        <dbReference type="Proteomes" id="UP000694001"/>
    </source>
</evidence>
<accession>A0A975U443</accession>
<dbReference type="InterPro" id="IPR005170">
    <property type="entry name" value="Transptr-assoc_dom"/>
</dbReference>
<keyword evidence="3 4" id="KW-0129">CBS domain</keyword>
<evidence type="ECO:0000256" key="1">
    <source>
        <dbReference type="ARBA" id="ARBA00006446"/>
    </source>
</evidence>
<dbReference type="KEGG" id="elio:KO353_08015"/>
<dbReference type="AlphaFoldDB" id="A0A975U443"/>
<feature type="domain" description="CBS" evidence="5">
    <location>
        <begin position="74"/>
        <end position="133"/>
    </location>
</feature>
<evidence type="ECO:0000256" key="2">
    <source>
        <dbReference type="ARBA" id="ARBA00022737"/>
    </source>
</evidence>
<dbReference type="PROSITE" id="PS51371">
    <property type="entry name" value="CBS"/>
    <property type="match status" value="2"/>
</dbReference>
<reference evidence="6" key="1">
    <citation type="submission" date="2021-06" db="EMBL/GenBank/DDBJ databases">
        <title>Elioraea tepida, sp. nov., a moderately thermophilic aerobic anoxygenic phototrophic bacterium isolated from an alkaline siliceous hot spring mat community in Yellowstone National Park, WY, USA.</title>
        <authorList>
            <person name="Saini M.K."/>
            <person name="Yoshida S."/>
            <person name="Sebastian A."/>
            <person name="Hirose S."/>
            <person name="Hara E."/>
            <person name="Tamaki H."/>
            <person name="Soulier N.T."/>
            <person name="Albert I."/>
            <person name="Hanada S."/>
            <person name="Bryant D.A."/>
            <person name="Tank M."/>
        </authorList>
    </citation>
    <scope>NUCLEOTIDE SEQUENCE</scope>
    <source>
        <strain evidence="6">MS-P2</strain>
    </source>
</reference>
<dbReference type="Pfam" id="PF03471">
    <property type="entry name" value="CorC_HlyC"/>
    <property type="match status" value="1"/>
</dbReference>
<dbReference type="InterPro" id="IPR044751">
    <property type="entry name" value="Ion_transp-like_CBS"/>
</dbReference>
<evidence type="ECO:0000256" key="4">
    <source>
        <dbReference type="PROSITE-ProRule" id="PRU00703"/>
    </source>
</evidence>
<dbReference type="Proteomes" id="UP000694001">
    <property type="component" value="Chromosome"/>
</dbReference>
<evidence type="ECO:0000313" key="6">
    <source>
        <dbReference type="EMBL" id="QXM26116.1"/>
    </source>
</evidence>
<keyword evidence="7" id="KW-1185">Reference proteome</keyword>
<dbReference type="PANTHER" id="PTHR22777:SF27">
    <property type="entry name" value="MAGNESIUM AND COBALT EFFLUX PROTEIN CORC"/>
    <property type="match status" value="1"/>
</dbReference>
<sequence length="296" mass="32630">MSQDGTIARLVDRLRRLLFRRGDEALRESLEQLIEERSEEAAREGEEPPPLDPQERTLIANVLRLRGTTAGDVMVPRTDIVAAPASLGLEELSRLFQREGHSRVPIYRETLDDIIGMIHIRDLFAARMGNAPVAIEALLRRPLFVPSSKPVLDLLREMRASRMHMALVVDEYGGIDGLVTIEDIVEEIVGDIADEHDEPDAPKVQPRPDGTLEVDARLSVEEFERHVGALLSEDERTSEIATVGGLVLALAGRVPARGEVITHPSGLSFHVLEADGRRIRTLRVTLPAPAPEADAA</sequence>
<dbReference type="EMBL" id="CP076448">
    <property type="protein sequence ID" value="QXM26116.1"/>
    <property type="molecule type" value="Genomic_DNA"/>
</dbReference>
<dbReference type="GO" id="GO:0005886">
    <property type="term" value="C:plasma membrane"/>
    <property type="evidence" value="ECO:0007669"/>
    <property type="project" value="TreeGrafter"/>
</dbReference>
<organism evidence="6 7">
    <name type="scientific">Elioraea tepida</name>
    <dbReference type="NCBI Taxonomy" id="2843330"/>
    <lineage>
        <taxon>Bacteria</taxon>
        <taxon>Pseudomonadati</taxon>
        <taxon>Pseudomonadota</taxon>
        <taxon>Alphaproteobacteria</taxon>
        <taxon>Acetobacterales</taxon>
        <taxon>Elioraeaceae</taxon>
        <taxon>Elioraea</taxon>
    </lineage>
</organism>
<evidence type="ECO:0000259" key="5">
    <source>
        <dbReference type="PROSITE" id="PS51371"/>
    </source>
</evidence>
<dbReference type="FunFam" id="3.10.580.10:FF:000002">
    <property type="entry name" value="Magnesium/cobalt efflux protein CorC"/>
    <property type="match status" value="1"/>
</dbReference>